<dbReference type="Pfam" id="PF18939">
    <property type="entry name" value="DUF5686"/>
    <property type="match status" value="1"/>
</dbReference>
<evidence type="ECO:0000313" key="1">
    <source>
        <dbReference type="EMBL" id="MBK0383387.1"/>
    </source>
</evidence>
<evidence type="ECO:0008006" key="3">
    <source>
        <dbReference type="Google" id="ProtNLM"/>
    </source>
</evidence>
<dbReference type="InterPro" id="IPR043741">
    <property type="entry name" value="DUF5686"/>
</dbReference>
<dbReference type="Proteomes" id="UP000660024">
    <property type="component" value="Unassembled WGS sequence"/>
</dbReference>
<dbReference type="EMBL" id="JAEHFY010000013">
    <property type="protein sequence ID" value="MBK0383387.1"/>
    <property type="molecule type" value="Genomic_DNA"/>
</dbReference>
<reference evidence="1 2" key="1">
    <citation type="submission" date="2020-12" db="EMBL/GenBank/DDBJ databases">
        <title>Bacterial novel species Pedobacter sp. SD-b isolated from soil.</title>
        <authorList>
            <person name="Jung H.-Y."/>
        </authorList>
    </citation>
    <scope>NUCLEOTIDE SEQUENCE [LARGE SCALE GENOMIC DNA]</scope>
    <source>
        <strain evidence="1 2">SD-b</strain>
    </source>
</reference>
<evidence type="ECO:0000313" key="2">
    <source>
        <dbReference type="Proteomes" id="UP000660024"/>
    </source>
</evidence>
<keyword evidence="2" id="KW-1185">Reference proteome</keyword>
<proteinExistence type="predicted"/>
<sequence length="708" mass="81778">MVFLLPLLVNGEVATDSTWVNRFIKKTIEVQKLNRLQNFEAKAYLKSSLILEKVPHTILGKKIQLRSNLKDRQLIWLYETSSDLFSDKKLGFKELIKGTKTFGKYPSWDFKSTAQLQINFADDLVKFEALSDKKFISPLAETAFNNYSYILVDSSNSVATIKVVPKHQFSPTFFGNIKINKNNYSLEDVDLKLVGAKGIDFIDTLKVIQHYKDFKPTLTLLNYSGEFLRFFFNGKSEAIYKNFRTGVNPDSLKRFSKNEIVKDDSSAYHADILKKDRGVYLTLQERLSYQYQDTLKKEKDLTLAADSLDGLTKKVQIFPLLFSDLIWKSDKKKEAIFFDPIVPAFFYNTVEGAGISYGIKIVQYANDGKYWSVRPKIRYGLSNKELNSDVSLSWLYKPKKRGVLNFSAGSTYRDLNPNGTIGTLQNTLNTLFFEQNFLKLYRKEYVSFGIGRELVGNLYLSVGTEISRNYAANNTRDYAFRNIRDRGFSSNNPIPPNFGNKIFPNYTAFYVNTSLIYTLKQPYILKDGFKIYKLPLGPRFIINYRKGLPGLFHSESDYNFIEAEIQHEKLDMGLWGYGSYSISAGKFLDAKNVYFPEWRHFSGNSALVFNPGLKSFHLLDFYTYSTNKFFVEAHFEHNFNQKFSARIPLVRKLKLEELVGGGYLTQPDRGDYFEAYVGLRRWAFRADYAWSFDKYGLLNQGFKISFAF</sequence>
<name>A0ABS1BKI8_9SPHI</name>
<comment type="caution">
    <text evidence="1">The sequence shown here is derived from an EMBL/GenBank/DDBJ whole genome shotgun (WGS) entry which is preliminary data.</text>
</comment>
<accession>A0ABS1BKI8</accession>
<protein>
    <recommendedName>
        <fullName evidence="3">Carboxypeptidase-like regulatory domain-containing protein</fullName>
    </recommendedName>
</protein>
<gene>
    <name evidence="1" type="ORF">I5M32_10480</name>
</gene>
<organism evidence="1 2">
    <name type="scientific">Pedobacter segetis</name>
    <dbReference type="NCBI Taxonomy" id="2793069"/>
    <lineage>
        <taxon>Bacteria</taxon>
        <taxon>Pseudomonadati</taxon>
        <taxon>Bacteroidota</taxon>
        <taxon>Sphingobacteriia</taxon>
        <taxon>Sphingobacteriales</taxon>
        <taxon>Sphingobacteriaceae</taxon>
        <taxon>Pedobacter</taxon>
    </lineage>
</organism>